<dbReference type="Pfam" id="PF07690">
    <property type="entry name" value="MFS_1"/>
    <property type="match status" value="1"/>
</dbReference>
<evidence type="ECO:0000256" key="1">
    <source>
        <dbReference type="ARBA" id="ARBA00022692"/>
    </source>
</evidence>
<evidence type="ECO:0000259" key="5">
    <source>
        <dbReference type="PROSITE" id="PS50850"/>
    </source>
</evidence>
<feature type="transmembrane region" description="Helical" evidence="4">
    <location>
        <begin position="54"/>
        <end position="73"/>
    </location>
</feature>
<feature type="transmembrane region" description="Helical" evidence="4">
    <location>
        <begin position="340"/>
        <end position="364"/>
    </location>
</feature>
<dbReference type="PANTHER" id="PTHR43129">
    <property type="entry name" value="FOSMIDOMYCIN RESISTANCE PROTEIN"/>
    <property type="match status" value="1"/>
</dbReference>
<dbReference type="GO" id="GO:0005886">
    <property type="term" value="C:plasma membrane"/>
    <property type="evidence" value="ECO:0007669"/>
    <property type="project" value="TreeGrafter"/>
</dbReference>
<keyword evidence="2 4" id="KW-1133">Transmembrane helix</keyword>
<organism evidence="6 7">
    <name type="scientific">Rhodoplanes elegans</name>
    <dbReference type="NCBI Taxonomy" id="29408"/>
    <lineage>
        <taxon>Bacteria</taxon>
        <taxon>Pseudomonadati</taxon>
        <taxon>Pseudomonadota</taxon>
        <taxon>Alphaproteobacteria</taxon>
        <taxon>Hyphomicrobiales</taxon>
        <taxon>Nitrobacteraceae</taxon>
        <taxon>Rhodoplanes</taxon>
    </lineage>
</organism>
<evidence type="ECO:0000313" key="7">
    <source>
        <dbReference type="Proteomes" id="UP000248863"/>
    </source>
</evidence>
<dbReference type="PROSITE" id="PS50850">
    <property type="entry name" value="MFS"/>
    <property type="match status" value="1"/>
</dbReference>
<feature type="transmembrane region" description="Helical" evidence="4">
    <location>
        <begin position="148"/>
        <end position="166"/>
    </location>
</feature>
<protein>
    <submittedName>
        <fullName evidence="6">MFS transporter</fullName>
    </submittedName>
</protein>
<evidence type="ECO:0000256" key="4">
    <source>
        <dbReference type="SAM" id="Phobius"/>
    </source>
</evidence>
<keyword evidence="3 4" id="KW-0472">Membrane</keyword>
<evidence type="ECO:0000313" key="6">
    <source>
        <dbReference type="EMBL" id="RAI37751.1"/>
    </source>
</evidence>
<dbReference type="EMBL" id="NPEU01000165">
    <property type="protein sequence ID" value="RAI37751.1"/>
    <property type="molecule type" value="Genomic_DNA"/>
</dbReference>
<dbReference type="InterPro" id="IPR036259">
    <property type="entry name" value="MFS_trans_sf"/>
</dbReference>
<dbReference type="InterPro" id="IPR020846">
    <property type="entry name" value="MFS_dom"/>
</dbReference>
<evidence type="ECO:0000256" key="2">
    <source>
        <dbReference type="ARBA" id="ARBA00022989"/>
    </source>
</evidence>
<dbReference type="OrthoDB" id="8894129at2"/>
<accession>A0A327KHZ5</accession>
<keyword evidence="7" id="KW-1185">Reference proteome</keyword>
<dbReference type="SUPFAM" id="SSF103473">
    <property type="entry name" value="MFS general substrate transporter"/>
    <property type="match status" value="1"/>
</dbReference>
<feature type="transmembrane region" description="Helical" evidence="4">
    <location>
        <begin position="253"/>
        <end position="274"/>
    </location>
</feature>
<feature type="transmembrane region" description="Helical" evidence="4">
    <location>
        <begin position="280"/>
        <end position="303"/>
    </location>
</feature>
<feature type="domain" description="Major facilitator superfamily (MFS) profile" evidence="5">
    <location>
        <begin position="1"/>
        <end position="369"/>
    </location>
</feature>
<proteinExistence type="predicted"/>
<dbReference type="PANTHER" id="PTHR43129:SF1">
    <property type="entry name" value="FOSMIDOMYCIN RESISTANCE PROTEIN"/>
    <property type="match status" value="1"/>
</dbReference>
<evidence type="ECO:0000256" key="3">
    <source>
        <dbReference type="ARBA" id="ARBA00023136"/>
    </source>
</evidence>
<feature type="transmembrane region" description="Helical" evidence="4">
    <location>
        <begin position="79"/>
        <end position="105"/>
    </location>
</feature>
<dbReference type="GO" id="GO:0022857">
    <property type="term" value="F:transmembrane transporter activity"/>
    <property type="evidence" value="ECO:0007669"/>
    <property type="project" value="InterPro"/>
</dbReference>
<feature type="transmembrane region" description="Helical" evidence="4">
    <location>
        <begin position="195"/>
        <end position="219"/>
    </location>
</feature>
<keyword evidence="1 4" id="KW-0812">Transmembrane</keyword>
<gene>
    <name evidence="6" type="ORF">CH338_15065</name>
</gene>
<name>A0A327KHZ5_9BRAD</name>
<feature type="transmembrane region" description="Helical" evidence="4">
    <location>
        <begin position="315"/>
        <end position="334"/>
    </location>
</feature>
<reference evidence="6 7" key="1">
    <citation type="submission" date="2017-07" db="EMBL/GenBank/DDBJ databases">
        <title>Draft Genome Sequences of Select Purple Nonsulfur Bacteria.</title>
        <authorList>
            <person name="Lasarre B."/>
            <person name="Mckinlay J.B."/>
        </authorList>
    </citation>
    <scope>NUCLEOTIDE SEQUENCE [LARGE SCALE GENOMIC DNA]</scope>
    <source>
        <strain evidence="6 7">DSM 11907</strain>
    </source>
</reference>
<dbReference type="Proteomes" id="UP000248863">
    <property type="component" value="Unassembled WGS sequence"/>
</dbReference>
<dbReference type="Gene3D" id="1.20.1250.20">
    <property type="entry name" value="MFS general substrate transporter like domains"/>
    <property type="match status" value="1"/>
</dbReference>
<comment type="caution">
    <text evidence="6">The sequence shown here is derived from an EMBL/GenBank/DDBJ whole genome shotgun (WGS) entry which is preliminary data.</text>
</comment>
<dbReference type="AlphaFoldDB" id="A0A327KHZ5"/>
<sequence>MLHDGYTDVIYVLLPVWQAEFGLGYAAVGLLRGLYAGTMAGLQVPAGLLAERLGAVPVLALGTALAGLGYVLAGASTGLVLLAVALAASGLGSATQHPLASALVARTFEGPRVLKAIGTYNFTGDLGKMLLPLAAALLMTVASWRATVVSLGFVGIAAAVAILAAAPRTEAASGAAADVASGTARPRPGPAGFRLLVGIAVVDSAVRMAFLTFLPFLLVAKGADVGTVGFALALVFAGGAAGKLVCAVIGARIGVFATVLATEALTTVAILALLPLPLVGALVLLPVIGVALNGTSSVLYGSVPVLVAPERRARAFGLFYTATIGSGAAAPVLYGTIGDAVGLVAVLVLIAGTALLTVPLAVALRPALPNPAE</sequence>
<feature type="transmembrane region" description="Helical" evidence="4">
    <location>
        <begin position="225"/>
        <end position="246"/>
    </location>
</feature>
<dbReference type="InterPro" id="IPR011701">
    <property type="entry name" value="MFS"/>
</dbReference>